<proteinExistence type="predicted"/>
<name>J9EAC5_WUCBA</name>
<keyword evidence="2" id="KW-0396">Initiation factor</keyword>
<keyword evidence="4" id="KW-0648">Protein biosynthesis</keyword>
<dbReference type="GO" id="GO:0003743">
    <property type="term" value="F:translation initiation factor activity"/>
    <property type="evidence" value="ECO:0007669"/>
    <property type="project" value="UniProtKB-KW"/>
</dbReference>
<gene>
    <name evidence="6" type="ORF">WUBG_10024</name>
</gene>
<dbReference type="PANTHER" id="PTHR12399:SF0">
    <property type="entry name" value="EUKARYOTIC TRANSLATION INITIATION FACTOR 3 SUBUNIT D"/>
    <property type="match status" value="1"/>
</dbReference>
<evidence type="ECO:0000256" key="5">
    <source>
        <dbReference type="ARBA" id="ARBA00033202"/>
    </source>
</evidence>
<evidence type="ECO:0000256" key="2">
    <source>
        <dbReference type="ARBA" id="ARBA00022540"/>
    </source>
</evidence>
<keyword evidence="3" id="KW-0694">RNA-binding</keyword>
<comment type="caution">
    <text evidence="6">The sequence shown here is derived from an EMBL/GenBank/DDBJ whole genome shotgun (WGS) entry which is preliminary data.</text>
</comment>
<evidence type="ECO:0000256" key="4">
    <source>
        <dbReference type="ARBA" id="ARBA00022917"/>
    </source>
</evidence>
<evidence type="ECO:0000256" key="1">
    <source>
        <dbReference type="ARBA" id="ARBA00022490"/>
    </source>
</evidence>
<evidence type="ECO:0000313" key="6">
    <source>
        <dbReference type="EMBL" id="EJW79068.1"/>
    </source>
</evidence>
<dbReference type="EMBL" id="ADBV01005879">
    <property type="protein sequence ID" value="EJW79068.1"/>
    <property type="molecule type" value="Genomic_DNA"/>
</dbReference>
<keyword evidence="1" id="KW-0963">Cytoplasm</keyword>
<dbReference type="InterPro" id="IPR007783">
    <property type="entry name" value="eIF3d"/>
</dbReference>
<sequence length="93" mass="10732">MAATRSVYSWDVIAYRVGDKLFFDKRDTGGFSNPVDALTVSETSPDAPNSDDTTSINHPRNLATEALYINQNFRRMVLKRVSLWYLKDVYFYK</sequence>
<dbReference type="GO" id="GO:0005852">
    <property type="term" value="C:eukaryotic translation initiation factor 3 complex"/>
    <property type="evidence" value="ECO:0007669"/>
    <property type="project" value="InterPro"/>
</dbReference>
<evidence type="ECO:0000313" key="7">
    <source>
        <dbReference type="Proteomes" id="UP000004810"/>
    </source>
</evidence>
<dbReference type="GO" id="GO:0003723">
    <property type="term" value="F:RNA binding"/>
    <property type="evidence" value="ECO:0007669"/>
    <property type="project" value="UniProtKB-KW"/>
</dbReference>
<organism evidence="6 7">
    <name type="scientific">Wuchereria bancrofti</name>
    <dbReference type="NCBI Taxonomy" id="6293"/>
    <lineage>
        <taxon>Eukaryota</taxon>
        <taxon>Metazoa</taxon>
        <taxon>Ecdysozoa</taxon>
        <taxon>Nematoda</taxon>
        <taxon>Chromadorea</taxon>
        <taxon>Rhabditida</taxon>
        <taxon>Spirurina</taxon>
        <taxon>Spiruromorpha</taxon>
        <taxon>Filarioidea</taxon>
        <taxon>Onchocercidae</taxon>
        <taxon>Wuchereria</taxon>
    </lineage>
</organism>
<dbReference type="PANTHER" id="PTHR12399">
    <property type="entry name" value="EUKARYOTIC TRANSLATION INITIATION FACTOR 3 SUBUNIT 7"/>
    <property type="match status" value="1"/>
</dbReference>
<evidence type="ECO:0000256" key="3">
    <source>
        <dbReference type="ARBA" id="ARBA00022884"/>
    </source>
</evidence>
<reference evidence="7" key="1">
    <citation type="submission" date="2012-08" db="EMBL/GenBank/DDBJ databases">
        <title>The Genome Sequence of Wuchereria bancrofti.</title>
        <authorList>
            <person name="Nutman T.B."/>
            <person name="Fink D.L."/>
            <person name="Russ C."/>
            <person name="Young S."/>
            <person name="Zeng Q."/>
            <person name="Koehrsen M."/>
            <person name="Alvarado L."/>
            <person name="Berlin A."/>
            <person name="Chapman S.B."/>
            <person name="Chen Z."/>
            <person name="Freedman E."/>
            <person name="Gellesch M."/>
            <person name="Goldberg J."/>
            <person name="Griggs A."/>
            <person name="Gujja S."/>
            <person name="Heilman E.R."/>
            <person name="Heiman D."/>
            <person name="Hepburn T."/>
            <person name="Howarth C."/>
            <person name="Jen D."/>
            <person name="Larson L."/>
            <person name="Lewis B."/>
            <person name="Mehta T."/>
            <person name="Park D."/>
            <person name="Pearson M."/>
            <person name="Roberts A."/>
            <person name="Saif S."/>
            <person name="Shea T."/>
            <person name="Shenoy N."/>
            <person name="Sisk P."/>
            <person name="Stolte C."/>
            <person name="Sykes S."/>
            <person name="Walk T."/>
            <person name="White J."/>
            <person name="Yandava C."/>
            <person name="Haas B."/>
            <person name="Henn M.R."/>
            <person name="Nusbaum C."/>
            <person name="Birren B."/>
        </authorList>
    </citation>
    <scope>NUCLEOTIDE SEQUENCE [LARGE SCALE GENOMIC DNA]</scope>
    <source>
        <strain evidence="7">NA</strain>
    </source>
</reference>
<accession>J9EAC5</accession>
<protein>
    <recommendedName>
        <fullName evidence="5">Eukaryotic translation initiation factor 3 subunit p66</fullName>
    </recommendedName>
</protein>
<dbReference type="Pfam" id="PF05091">
    <property type="entry name" value="eIF-3_zeta"/>
    <property type="match status" value="1"/>
</dbReference>
<dbReference type="AlphaFoldDB" id="J9EAC5"/>
<dbReference type="Proteomes" id="UP000004810">
    <property type="component" value="Unassembled WGS sequence"/>
</dbReference>